<dbReference type="Pfam" id="PF01842">
    <property type="entry name" value="ACT"/>
    <property type="match status" value="1"/>
</dbReference>
<organism evidence="5 6">
    <name type="scientific">Gottfriedia solisilvae</name>
    <dbReference type="NCBI Taxonomy" id="1516104"/>
    <lineage>
        <taxon>Bacteria</taxon>
        <taxon>Bacillati</taxon>
        <taxon>Bacillota</taxon>
        <taxon>Bacilli</taxon>
        <taxon>Bacillales</taxon>
        <taxon>Bacillaceae</taxon>
        <taxon>Gottfriedia</taxon>
    </lineage>
</organism>
<proteinExistence type="predicted"/>
<dbReference type="SUPFAM" id="SSF55021">
    <property type="entry name" value="ACT-like"/>
    <property type="match status" value="1"/>
</dbReference>
<dbReference type="CDD" id="cd04883">
    <property type="entry name" value="ACT_AcuB"/>
    <property type="match status" value="1"/>
</dbReference>
<keyword evidence="6" id="KW-1185">Reference proteome</keyword>
<dbReference type="Proteomes" id="UP000626244">
    <property type="component" value="Unassembled WGS sequence"/>
</dbReference>
<dbReference type="PANTHER" id="PTHR43080:SF2">
    <property type="entry name" value="CBS DOMAIN-CONTAINING PROTEIN"/>
    <property type="match status" value="1"/>
</dbReference>
<name>A0A8J3ABG5_9BACI</name>
<dbReference type="Gene3D" id="3.30.70.260">
    <property type="match status" value="1"/>
</dbReference>
<dbReference type="Pfam" id="PF00571">
    <property type="entry name" value="CBS"/>
    <property type="match status" value="2"/>
</dbReference>
<dbReference type="EMBL" id="BMHB01000001">
    <property type="protein sequence ID" value="GGI10125.1"/>
    <property type="molecule type" value="Genomic_DNA"/>
</dbReference>
<comment type="caution">
    <text evidence="5">The sequence shown here is derived from an EMBL/GenBank/DDBJ whole genome shotgun (WGS) entry which is preliminary data.</text>
</comment>
<dbReference type="InterPro" id="IPR000644">
    <property type="entry name" value="CBS_dom"/>
</dbReference>
<dbReference type="SMART" id="SM00116">
    <property type="entry name" value="CBS"/>
    <property type="match status" value="2"/>
</dbReference>
<accession>A0A8J3ABG5</accession>
<dbReference type="RefSeq" id="WP_088002750.1">
    <property type="nucleotide sequence ID" value="NZ_BMHB01000001.1"/>
</dbReference>
<feature type="domain" description="CBS" evidence="3">
    <location>
        <begin position="78"/>
        <end position="137"/>
    </location>
</feature>
<evidence type="ECO:0000259" key="3">
    <source>
        <dbReference type="PROSITE" id="PS51371"/>
    </source>
</evidence>
<protein>
    <submittedName>
        <fullName evidence="5">Acetoin utilization protein AcuB</fullName>
    </submittedName>
</protein>
<dbReference type="PROSITE" id="PS51371">
    <property type="entry name" value="CBS"/>
    <property type="match status" value="2"/>
</dbReference>
<dbReference type="InterPro" id="IPR002912">
    <property type="entry name" value="ACT_dom"/>
</dbReference>
<evidence type="ECO:0000313" key="6">
    <source>
        <dbReference type="Proteomes" id="UP000626244"/>
    </source>
</evidence>
<dbReference type="OrthoDB" id="9781631at2"/>
<evidence type="ECO:0000256" key="2">
    <source>
        <dbReference type="PROSITE-ProRule" id="PRU00703"/>
    </source>
</evidence>
<sequence length="214" mass="23852">MLIQDIMRSSNVTLKKENTIGEAITIFRKGEVRHIPIINDDSEVIGIISDRDVRDALPSTLFPQEISNVFQVSVDKIMTTNVITCSQMDFVEEVATNFYQYKIGCLPVVSSGKLVGLVTEIDVLHTLVTLTGAYQPSSQIELLVRDQPGILSEVVTVFAKENINIVSVLVYPAKDPLHKVLVFRIQTMNPLSMITKLKTEGYTILWPNEASESI</sequence>
<evidence type="ECO:0000256" key="1">
    <source>
        <dbReference type="ARBA" id="ARBA00023122"/>
    </source>
</evidence>
<evidence type="ECO:0000259" key="4">
    <source>
        <dbReference type="PROSITE" id="PS51671"/>
    </source>
</evidence>
<gene>
    <name evidence="5" type="ORF">GCM10007380_01220</name>
</gene>
<dbReference type="SUPFAM" id="SSF54631">
    <property type="entry name" value="CBS-domain pair"/>
    <property type="match status" value="1"/>
</dbReference>
<dbReference type="InterPro" id="IPR045865">
    <property type="entry name" value="ACT-like_dom_sf"/>
</dbReference>
<keyword evidence="1 2" id="KW-0129">CBS domain</keyword>
<dbReference type="InterPro" id="IPR046342">
    <property type="entry name" value="CBS_dom_sf"/>
</dbReference>
<dbReference type="Gene3D" id="3.10.580.10">
    <property type="entry name" value="CBS-domain"/>
    <property type="match status" value="1"/>
</dbReference>
<feature type="domain" description="CBS" evidence="3">
    <location>
        <begin position="7"/>
        <end position="66"/>
    </location>
</feature>
<dbReference type="PROSITE" id="PS51671">
    <property type="entry name" value="ACT"/>
    <property type="match status" value="1"/>
</dbReference>
<reference evidence="6" key="1">
    <citation type="journal article" date="2019" name="Int. J. Syst. Evol. Microbiol.">
        <title>The Global Catalogue of Microorganisms (GCM) 10K type strain sequencing project: providing services to taxonomists for standard genome sequencing and annotation.</title>
        <authorList>
            <consortium name="The Broad Institute Genomics Platform"/>
            <consortium name="The Broad Institute Genome Sequencing Center for Infectious Disease"/>
            <person name="Wu L."/>
            <person name="Ma J."/>
        </authorList>
    </citation>
    <scope>NUCLEOTIDE SEQUENCE [LARGE SCALE GENOMIC DNA]</scope>
    <source>
        <strain evidence="6">CGMCC 1.14993</strain>
    </source>
</reference>
<dbReference type="PANTHER" id="PTHR43080">
    <property type="entry name" value="CBS DOMAIN-CONTAINING PROTEIN CBSX3, MITOCHONDRIAL"/>
    <property type="match status" value="1"/>
</dbReference>
<feature type="domain" description="ACT" evidence="4">
    <location>
        <begin position="139"/>
        <end position="212"/>
    </location>
</feature>
<dbReference type="InterPro" id="IPR051257">
    <property type="entry name" value="Diverse_CBS-Domain"/>
</dbReference>
<dbReference type="CDD" id="cd04584">
    <property type="entry name" value="CBS_pair_AcuB_like"/>
    <property type="match status" value="1"/>
</dbReference>
<evidence type="ECO:0000313" key="5">
    <source>
        <dbReference type="EMBL" id="GGI10125.1"/>
    </source>
</evidence>
<dbReference type="AlphaFoldDB" id="A0A8J3ABG5"/>